<evidence type="ECO:0000259" key="6">
    <source>
        <dbReference type="PROSITE" id="PS51266"/>
    </source>
</evidence>
<keyword evidence="2 4" id="KW-0863">Zinc-finger</keyword>
<evidence type="ECO:0000256" key="1">
    <source>
        <dbReference type="ARBA" id="ARBA00022723"/>
    </source>
</evidence>
<feature type="domain" description="CHY-type" evidence="6">
    <location>
        <begin position="3"/>
        <end position="70"/>
    </location>
</feature>
<evidence type="ECO:0000313" key="8">
    <source>
        <dbReference type="EMBL" id="AGE94947.1"/>
    </source>
</evidence>
<protein>
    <submittedName>
        <fullName evidence="8">Lim domain-containing protein</fullName>
    </submittedName>
</protein>
<evidence type="ECO:0000256" key="4">
    <source>
        <dbReference type="PROSITE-ProRule" id="PRU00601"/>
    </source>
</evidence>
<dbReference type="InterPro" id="IPR008913">
    <property type="entry name" value="Znf_CHY"/>
</dbReference>
<evidence type="ECO:0000259" key="5">
    <source>
        <dbReference type="PROSITE" id="PS50089"/>
    </source>
</evidence>
<dbReference type="VEuPathDB" id="MicrosporidiaDB:AEWQ_110280"/>
<name>M1K649_ENCCN</name>
<feature type="domain" description="CTCHY-type" evidence="7">
    <location>
        <begin position="72"/>
        <end position="135"/>
    </location>
</feature>
<dbReference type="InterPro" id="IPR037274">
    <property type="entry name" value="Znf_CHY_sf"/>
</dbReference>
<dbReference type="AlphaFoldDB" id="M1K649"/>
<organism evidence="8">
    <name type="scientific">Encephalitozoon cuniculi</name>
    <name type="common">Microsporidian parasite</name>
    <dbReference type="NCBI Taxonomy" id="6035"/>
    <lineage>
        <taxon>Eukaryota</taxon>
        <taxon>Fungi</taxon>
        <taxon>Fungi incertae sedis</taxon>
        <taxon>Microsporidia</taxon>
        <taxon>Unikaryonidae</taxon>
        <taxon>Encephalitozoon</taxon>
    </lineage>
</organism>
<dbReference type="InterPro" id="IPR017921">
    <property type="entry name" value="Znf_CTCHY"/>
</dbReference>
<feature type="domain" description="RING-type" evidence="5">
    <location>
        <begin position="136"/>
        <end position="178"/>
    </location>
</feature>
<gene>
    <name evidence="8" type="ORF">ECU11_0340</name>
</gene>
<dbReference type="GO" id="GO:0005634">
    <property type="term" value="C:nucleus"/>
    <property type="evidence" value="ECO:0007669"/>
    <property type="project" value="TreeGrafter"/>
</dbReference>
<dbReference type="SUPFAM" id="SSF161245">
    <property type="entry name" value="Zinc hairpin stack"/>
    <property type="match status" value="1"/>
</dbReference>
<dbReference type="SMART" id="SM00184">
    <property type="entry name" value="RING"/>
    <property type="match status" value="1"/>
</dbReference>
<dbReference type="PROSITE" id="PS50089">
    <property type="entry name" value="ZF_RING_2"/>
    <property type="match status" value="1"/>
</dbReference>
<dbReference type="PANTHER" id="PTHR21319:SF0">
    <property type="entry name" value="AND RING FINGER DOMAIN PROTEIN, PUTATIVE (AFU_ORTHOLOGUE AFUA_1G08900)-RELATED"/>
    <property type="match status" value="1"/>
</dbReference>
<dbReference type="PANTHER" id="PTHR21319">
    <property type="entry name" value="RING FINGER AND CHY ZINC FINGER DOMAIN-CONTAINING PROTEIN 1"/>
    <property type="match status" value="1"/>
</dbReference>
<dbReference type="Gene3D" id="3.30.40.10">
    <property type="entry name" value="Zinc/RING finger domain, C3HC4 (zinc finger)"/>
    <property type="match status" value="1"/>
</dbReference>
<evidence type="ECO:0000256" key="3">
    <source>
        <dbReference type="ARBA" id="ARBA00022833"/>
    </source>
</evidence>
<keyword evidence="3" id="KW-0862">Zinc</keyword>
<dbReference type="GO" id="GO:0006511">
    <property type="term" value="P:ubiquitin-dependent protein catabolic process"/>
    <property type="evidence" value="ECO:0007669"/>
    <property type="project" value="TreeGrafter"/>
</dbReference>
<dbReference type="Pfam" id="PF13639">
    <property type="entry name" value="zf-RING_2"/>
    <property type="match status" value="1"/>
</dbReference>
<dbReference type="VEuPathDB" id="MicrosporidiaDB:AEWR_110280"/>
<dbReference type="PROSITE" id="PS51270">
    <property type="entry name" value="ZF_CTCHY"/>
    <property type="match status" value="1"/>
</dbReference>
<dbReference type="VEuPathDB" id="MicrosporidiaDB:ECU11_0340"/>
<keyword evidence="1" id="KW-0479">Metal-binding</keyword>
<dbReference type="InterPro" id="IPR001841">
    <property type="entry name" value="Znf_RING"/>
</dbReference>
<dbReference type="GO" id="GO:0008270">
    <property type="term" value="F:zinc ion binding"/>
    <property type="evidence" value="ECO:0007669"/>
    <property type="project" value="UniProtKB-KW"/>
</dbReference>
<dbReference type="GO" id="GO:0016567">
    <property type="term" value="P:protein ubiquitination"/>
    <property type="evidence" value="ECO:0007669"/>
    <property type="project" value="TreeGrafter"/>
</dbReference>
<dbReference type="SUPFAM" id="SSF161219">
    <property type="entry name" value="CHY zinc finger-like"/>
    <property type="match status" value="1"/>
</dbReference>
<evidence type="ECO:0000259" key="7">
    <source>
        <dbReference type="PROSITE" id="PS51270"/>
    </source>
</evidence>
<dbReference type="VEuPathDB" id="MicrosporidiaDB:M970_110280"/>
<accession>M1K649</accession>
<reference evidence="8" key="1">
    <citation type="journal article" date="2013" name="Eukaryot. Cell">
        <title>Extremely Reduced Levels of Heterozygosity in the Vertebrate Pathogen Encephalitozoon cuniculi.</title>
        <authorList>
            <person name="Selman M."/>
            <person name="Sak B."/>
            <person name="Kvac M."/>
            <person name="Farinelli L."/>
            <person name="Weiss L.M."/>
            <person name="Corradi N."/>
        </authorList>
    </citation>
    <scope>NUCLEOTIDE SEQUENCE</scope>
</reference>
<sequence>MRGKQSHMSCEHYSNNCLVRFECCSSLYPCRLCHDKAEAHRANRYEVSQIVCGTCNLLQPKTQTCLQCLAAVSKYFCSKCNLWDSSDDQIFHCDGCNVCRRGDPKSSFHCDICQTCLVTRGPRDHTHVENTASGNCPICAEEMSESMEVLVLLRCGHSLHERCFNEFIKETYTCPMCSKPIGDTSIINRKVECLLGMEPPSPEQSPKNIAKCTNCNNLSKCGAIQNKCPFCGLRGVVDAAQEKNVKSQCLKPEE</sequence>
<dbReference type="OMA" id="HRCVENS"/>
<dbReference type="GO" id="GO:0061630">
    <property type="term" value="F:ubiquitin protein ligase activity"/>
    <property type="evidence" value="ECO:0007669"/>
    <property type="project" value="TreeGrafter"/>
</dbReference>
<dbReference type="VEuPathDB" id="MicrosporidiaDB:AEWD_110280"/>
<dbReference type="PROSITE" id="PS51266">
    <property type="entry name" value="ZF_CHY"/>
    <property type="match status" value="1"/>
</dbReference>
<dbReference type="SUPFAM" id="SSF57850">
    <property type="entry name" value="RING/U-box"/>
    <property type="match status" value="1"/>
</dbReference>
<dbReference type="Pfam" id="PF05495">
    <property type="entry name" value="zf-CHY"/>
    <property type="match status" value="1"/>
</dbReference>
<proteinExistence type="predicted"/>
<dbReference type="InterPro" id="IPR037275">
    <property type="entry name" value="Znf_CTCHY_sf"/>
</dbReference>
<dbReference type="InterPro" id="IPR013083">
    <property type="entry name" value="Znf_RING/FYVE/PHD"/>
</dbReference>
<dbReference type="EMBL" id="KC513604">
    <property type="protein sequence ID" value="AGE94947.1"/>
    <property type="molecule type" value="Genomic_DNA"/>
</dbReference>
<evidence type="ECO:0000256" key="2">
    <source>
        <dbReference type="ARBA" id="ARBA00022771"/>
    </source>
</evidence>